<dbReference type="InterPro" id="IPR050085">
    <property type="entry name" value="AGPR"/>
</dbReference>
<keyword evidence="2" id="KW-0028">Amino-acid biosynthesis</keyword>
<dbReference type="PANTHER" id="PTHR32338">
    <property type="entry name" value="N-ACETYL-GAMMA-GLUTAMYL-PHOSPHATE REDUCTASE, CHLOROPLASTIC-RELATED-RELATED"/>
    <property type="match status" value="1"/>
</dbReference>
<dbReference type="SUPFAM" id="SSF51735">
    <property type="entry name" value="NAD(P)-binding Rossmann-fold domains"/>
    <property type="match status" value="1"/>
</dbReference>
<dbReference type="STRING" id="1817863.A2Y62_19230"/>
<dbReference type="SMART" id="SM00859">
    <property type="entry name" value="Semialdhyde_dh"/>
    <property type="match status" value="1"/>
</dbReference>
<evidence type="ECO:0000256" key="2">
    <source>
        <dbReference type="ARBA" id="ARBA00022605"/>
    </source>
</evidence>
<name>A0A1F5VTN9_9BACT</name>
<dbReference type="GO" id="GO:0003942">
    <property type="term" value="F:N-acetyl-gamma-glutamyl-phosphate reductase activity"/>
    <property type="evidence" value="ECO:0007669"/>
    <property type="project" value="InterPro"/>
</dbReference>
<evidence type="ECO:0000256" key="3">
    <source>
        <dbReference type="ARBA" id="ARBA00022857"/>
    </source>
</evidence>
<dbReference type="Proteomes" id="UP000178943">
    <property type="component" value="Unassembled WGS sequence"/>
</dbReference>
<accession>A0A1F5VTN9</accession>
<dbReference type="InterPro" id="IPR036291">
    <property type="entry name" value="NAD(P)-bd_dom_sf"/>
</dbReference>
<dbReference type="Gene3D" id="3.40.50.720">
    <property type="entry name" value="NAD(P)-binding Rossmann-like Domain"/>
    <property type="match status" value="1"/>
</dbReference>
<reference evidence="7 8" key="1">
    <citation type="journal article" date="2016" name="Nat. Commun.">
        <title>Thousands of microbial genomes shed light on interconnected biogeochemical processes in an aquifer system.</title>
        <authorList>
            <person name="Anantharaman K."/>
            <person name="Brown C.T."/>
            <person name="Hug L.A."/>
            <person name="Sharon I."/>
            <person name="Castelle C.J."/>
            <person name="Probst A.J."/>
            <person name="Thomas B.C."/>
            <person name="Singh A."/>
            <person name="Wilkins M.J."/>
            <person name="Karaoz U."/>
            <person name="Brodie E.L."/>
            <person name="Williams K.H."/>
            <person name="Hubbard S.S."/>
            <person name="Banfield J.F."/>
        </authorList>
    </citation>
    <scope>NUCLEOTIDE SEQUENCE [LARGE SCALE GENOMIC DNA]</scope>
</reference>
<evidence type="ECO:0000313" key="7">
    <source>
        <dbReference type="EMBL" id="OGF66844.1"/>
    </source>
</evidence>
<comment type="caution">
    <text evidence="7">The sequence shown here is derived from an EMBL/GenBank/DDBJ whole genome shotgun (WGS) entry which is preliminary data.</text>
</comment>
<dbReference type="InterPro" id="IPR058924">
    <property type="entry name" value="AGPR_dimerisation_dom"/>
</dbReference>
<dbReference type="Pfam" id="PF22698">
    <property type="entry name" value="Semialdhyde_dhC_1"/>
    <property type="match status" value="1"/>
</dbReference>
<keyword evidence="4" id="KW-0560">Oxidoreductase</keyword>
<dbReference type="Pfam" id="PF01118">
    <property type="entry name" value="Semialdhyde_dh"/>
    <property type="match status" value="1"/>
</dbReference>
<keyword evidence="1" id="KW-0055">Arginine biosynthesis</keyword>
<evidence type="ECO:0000256" key="4">
    <source>
        <dbReference type="ARBA" id="ARBA00023002"/>
    </source>
</evidence>
<evidence type="ECO:0000256" key="5">
    <source>
        <dbReference type="PROSITE-ProRule" id="PRU10010"/>
    </source>
</evidence>
<dbReference type="InterPro" id="IPR000534">
    <property type="entry name" value="Semialdehyde_DH_NAD-bd"/>
</dbReference>
<dbReference type="GO" id="GO:0051287">
    <property type="term" value="F:NAD binding"/>
    <property type="evidence" value="ECO:0007669"/>
    <property type="project" value="InterPro"/>
</dbReference>
<gene>
    <name evidence="7" type="ORF">A2Y62_19230</name>
</gene>
<dbReference type="InterPro" id="IPR023013">
    <property type="entry name" value="AGPR_AS"/>
</dbReference>
<dbReference type="AlphaFoldDB" id="A0A1F5VTN9"/>
<dbReference type="PROSITE" id="PS01224">
    <property type="entry name" value="ARGC"/>
    <property type="match status" value="1"/>
</dbReference>
<organism evidence="7 8">
    <name type="scientific">Candidatus Fischerbacteria bacterium RBG_13_37_8</name>
    <dbReference type="NCBI Taxonomy" id="1817863"/>
    <lineage>
        <taxon>Bacteria</taxon>
        <taxon>Candidatus Fischeribacteriota</taxon>
    </lineage>
</organism>
<proteinExistence type="predicted"/>
<evidence type="ECO:0000256" key="1">
    <source>
        <dbReference type="ARBA" id="ARBA00022571"/>
    </source>
</evidence>
<dbReference type="Gene3D" id="3.30.360.10">
    <property type="entry name" value="Dihydrodipicolinate Reductase, domain 2"/>
    <property type="match status" value="1"/>
</dbReference>
<evidence type="ECO:0000259" key="6">
    <source>
        <dbReference type="SMART" id="SM00859"/>
    </source>
</evidence>
<dbReference type="PANTHER" id="PTHR32338:SF10">
    <property type="entry name" value="N-ACETYL-GAMMA-GLUTAMYL-PHOSPHATE REDUCTASE, CHLOROPLASTIC-RELATED"/>
    <property type="match status" value="1"/>
</dbReference>
<feature type="active site" evidence="5">
    <location>
        <position position="128"/>
    </location>
</feature>
<dbReference type="SUPFAM" id="SSF55347">
    <property type="entry name" value="Glyceraldehyde-3-phosphate dehydrogenase-like, C-terminal domain"/>
    <property type="match status" value="1"/>
</dbReference>
<feature type="non-terminal residue" evidence="7">
    <location>
        <position position="263"/>
    </location>
</feature>
<sequence>MRKRVGVIGASGYTGFEIAKLLEKRDDVELLFCNSDSAAKCKASDIFPGYNGNIAFTNYSLDEINELQPELVFLAMRDGYATATVKTLTCKLIDLSRDLRFSEQAVYGLPEINRERIRNARLVANPGCYATGCILGALPLVGKGMAERIIFDCKSGYSGAGRTTSYLNDSRHYSDNVIAYKITSHPHRAEIQKYLNFDRISFTPHVVPLFRGIMCTIHILPSKAMKGEEVYTLYSEYYKEEPFVEIVNYLPELHDVQHTNMCC</sequence>
<dbReference type="GO" id="GO:0006526">
    <property type="term" value="P:L-arginine biosynthetic process"/>
    <property type="evidence" value="ECO:0007669"/>
    <property type="project" value="UniProtKB-KW"/>
</dbReference>
<protein>
    <recommendedName>
        <fullName evidence="6">Semialdehyde dehydrogenase NAD-binding domain-containing protein</fullName>
    </recommendedName>
</protein>
<keyword evidence="3" id="KW-0521">NADP</keyword>
<feature type="domain" description="Semialdehyde dehydrogenase NAD-binding" evidence="6">
    <location>
        <begin position="4"/>
        <end position="120"/>
    </location>
</feature>
<dbReference type="CDD" id="cd17895">
    <property type="entry name" value="AGPR_1_N"/>
    <property type="match status" value="1"/>
</dbReference>
<evidence type="ECO:0000313" key="8">
    <source>
        <dbReference type="Proteomes" id="UP000178943"/>
    </source>
</evidence>
<dbReference type="EMBL" id="MFGW01000082">
    <property type="protein sequence ID" value="OGF66844.1"/>
    <property type="molecule type" value="Genomic_DNA"/>
</dbReference>